<feature type="domain" description="Histidine kinase" evidence="12">
    <location>
        <begin position="216"/>
        <end position="422"/>
    </location>
</feature>
<dbReference type="InterPro" id="IPR050428">
    <property type="entry name" value="TCS_sensor_his_kinase"/>
</dbReference>
<evidence type="ECO:0000256" key="11">
    <source>
        <dbReference type="SAM" id="Phobius"/>
    </source>
</evidence>
<dbReference type="InterPro" id="IPR003660">
    <property type="entry name" value="HAMP_dom"/>
</dbReference>
<dbReference type="SUPFAM" id="SSF55874">
    <property type="entry name" value="ATPase domain of HSP90 chaperone/DNA topoisomerase II/histidine kinase"/>
    <property type="match status" value="1"/>
</dbReference>
<evidence type="ECO:0000256" key="9">
    <source>
        <dbReference type="ARBA" id="ARBA00023012"/>
    </source>
</evidence>
<dbReference type="PRINTS" id="PR00344">
    <property type="entry name" value="BCTRLSENSOR"/>
</dbReference>
<proteinExistence type="predicted"/>
<keyword evidence="7" id="KW-0418">Kinase</keyword>
<dbReference type="Proteomes" id="UP000438983">
    <property type="component" value="Chromosome"/>
</dbReference>
<dbReference type="OrthoDB" id="9121563at2"/>
<sequence>MLAKQPFARRIVIAFTLMTLIVSGLFSLGIVGIVHSVEEHLVSEELDRELNIVLQEIGQGLRPRLDSSTRFFATSSIEFAIPAQFSRTQPGFSEVVNGDEAFYVYTREVGSERYLLVQEQHEFEAREQVLFDVVLAGFLLSVAGAWLLGRIVAKKVMAPVTRLAQQVQHRDQLHPIAPLLAPDYADDEIGHLASAFDSTLVQLRRSLERERLFTSDVSHELRTPLMIVSSSCELLEASPLGTRESEQVARIGRAAEEMSDLVQTFLTLARSKPEEASLAGEATLESVADEQGKRWGAAILDKGLRFELLIEDIDATPYNHTFLRTVMSNLLRNALHYTDEGWVRLIIGKGGFRIEDSGPGIPLDQHERIFDPFVRGDHPRGEGLGLGLSLVKRICAHQGWTIRVCDLPPCGSSFRVVLDQDQQS</sequence>
<evidence type="ECO:0000259" key="13">
    <source>
        <dbReference type="PROSITE" id="PS50885"/>
    </source>
</evidence>
<dbReference type="InterPro" id="IPR004358">
    <property type="entry name" value="Sig_transdc_His_kin-like_C"/>
</dbReference>
<feature type="transmembrane region" description="Helical" evidence="11">
    <location>
        <begin position="129"/>
        <end position="148"/>
    </location>
</feature>
<evidence type="ECO:0000256" key="10">
    <source>
        <dbReference type="ARBA" id="ARBA00023136"/>
    </source>
</evidence>
<evidence type="ECO:0000256" key="5">
    <source>
        <dbReference type="ARBA" id="ARBA00022679"/>
    </source>
</evidence>
<dbReference type="AlphaFoldDB" id="A0A6I6LDZ8"/>
<dbReference type="PROSITE" id="PS50109">
    <property type="entry name" value="HIS_KIN"/>
    <property type="match status" value="1"/>
</dbReference>
<dbReference type="InterPro" id="IPR003661">
    <property type="entry name" value="HisK_dim/P_dom"/>
</dbReference>
<dbReference type="InterPro" id="IPR036890">
    <property type="entry name" value="HATPase_C_sf"/>
</dbReference>
<keyword evidence="6 11" id="KW-0812">Transmembrane</keyword>
<dbReference type="InterPro" id="IPR003594">
    <property type="entry name" value="HATPase_dom"/>
</dbReference>
<evidence type="ECO:0000256" key="2">
    <source>
        <dbReference type="ARBA" id="ARBA00004370"/>
    </source>
</evidence>
<dbReference type="CDD" id="cd00082">
    <property type="entry name" value="HisKA"/>
    <property type="match status" value="1"/>
</dbReference>
<keyword evidence="4" id="KW-0597">Phosphoprotein</keyword>
<dbReference type="GO" id="GO:0000155">
    <property type="term" value="F:phosphorelay sensor kinase activity"/>
    <property type="evidence" value="ECO:0007669"/>
    <property type="project" value="InterPro"/>
</dbReference>
<dbReference type="InterPro" id="IPR036097">
    <property type="entry name" value="HisK_dim/P_sf"/>
</dbReference>
<keyword evidence="10 11" id="KW-0472">Membrane</keyword>
<evidence type="ECO:0000313" key="14">
    <source>
        <dbReference type="EMBL" id="QGZ29139.1"/>
    </source>
</evidence>
<evidence type="ECO:0000313" key="15">
    <source>
        <dbReference type="Proteomes" id="UP000438983"/>
    </source>
</evidence>
<dbReference type="Gene3D" id="3.30.565.10">
    <property type="entry name" value="Histidine kinase-like ATPase, C-terminal domain"/>
    <property type="match status" value="1"/>
</dbReference>
<dbReference type="Pfam" id="PF00512">
    <property type="entry name" value="HisKA"/>
    <property type="match status" value="1"/>
</dbReference>
<dbReference type="SMART" id="SM00304">
    <property type="entry name" value="HAMP"/>
    <property type="match status" value="1"/>
</dbReference>
<dbReference type="InterPro" id="IPR005467">
    <property type="entry name" value="His_kinase_dom"/>
</dbReference>
<protein>
    <recommendedName>
        <fullName evidence="3">histidine kinase</fullName>
        <ecNumber evidence="3">2.7.13.3</ecNumber>
    </recommendedName>
</protein>
<evidence type="ECO:0000256" key="1">
    <source>
        <dbReference type="ARBA" id="ARBA00000085"/>
    </source>
</evidence>
<feature type="transmembrane region" description="Helical" evidence="11">
    <location>
        <begin position="12"/>
        <end position="34"/>
    </location>
</feature>
<organism evidence="14 15">
    <name type="scientific">Stutzerimonas stutzeri</name>
    <name type="common">Pseudomonas stutzeri</name>
    <dbReference type="NCBI Taxonomy" id="316"/>
    <lineage>
        <taxon>Bacteria</taxon>
        <taxon>Pseudomonadati</taxon>
        <taxon>Pseudomonadota</taxon>
        <taxon>Gammaproteobacteria</taxon>
        <taxon>Pseudomonadales</taxon>
        <taxon>Pseudomonadaceae</taxon>
        <taxon>Stutzerimonas</taxon>
    </lineage>
</organism>
<evidence type="ECO:0000256" key="7">
    <source>
        <dbReference type="ARBA" id="ARBA00022777"/>
    </source>
</evidence>
<keyword evidence="5" id="KW-0808">Transferase</keyword>
<dbReference type="Gene3D" id="6.10.340.10">
    <property type="match status" value="1"/>
</dbReference>
<dbReference type="PANTHER" id="PTHR45436">
    <property type="entry name" value="SENSOR HISTIDINE KINASE YKOH"/>
    <property type="match status" value="1"/>
</dbReference>
<evidence type="ECO:0000256" key="4">
    <source>
        <dbReference type="ARBA" id="ARBA00022553"/>
    </source>
</evidence>
<keyword evidence="9" id="KW-0902">Two-component regulatory system</keyword>
<dbReference type="PANTHER" id="PTHR45436:SF16">
    <property type="entry name" value="HISTIDINE KINASE"/>
    <property type="match status" value="1"/>
</dbReference>
<evidence type="ECO:0000256" key="8">
    <source>
        <dbReference type="ARBA" id="ARBA00022989"/>
    </source>
</evidence>
<reference evidence="14 15" key="1">
    <citation type="submission" date="2019-12" db="EMBL/GenBank/DDBJ databases">
        <title>Complete genome sequence of Pseudomonas stutzeri.</title>
        <authorList>
            <person name="Lim S.R."/>
            <person name="Kim J.H."/>
        </authorList>
    </citation>
    <scope>NUCLEOTIDE SEQUENCE [LARGE SCALE GENOMIC DNA]</scope>
    <source>
        <strain evidence="14 15">PM101005</strain>
    </source>
</reference>
<dbReference type="SUPFAM" id="SSF47384">
    <property type="entry name" value="Homodimeric domain of signal transducing histidine kinase"/>
    <property type="match status" value="1"/>
</dbReference>
<gene>
    <name evidence="14" type="ORF">GQA94_03305</name>
</gene>
<comment type="catalytic activity">
    <reaction evidence="1">
        <text>ATP + protein L-histidine = ADP + protein N-phospho-L-histidine.</text>
        <dbReference type="EC" id="2.7.13.3"/>
    </reaction>
</comment>
<keyword evidence="8 11" id="KW-1133">Transmembrane helix</keyword>
<accession>A0A6I6LDZ8</accession>
<dbReference type="SMART" id="SM00388">
    <property type="entry name" value="HisKA"/>
    <property type="match status" value="1"/>
</dbReference>
<dbReference type="RefSeq" id="WP_158186727.1">
    <property type="nucleotide sequence ID" value="NZ_CP046902.1"/>
</dbReference>
<name>A0A6I6LDZ8_STUST</name>
<evidence type="ECO:0000256" key="3">
    <source>
        <dbReference type="ARBA" id="ARBA00012438"/>
    </source>
</evidence>
<dbReference type="EC" id="2.7.13.3" evidence="3"/>
<dbReference type="SMART" id="SM00387">
    <property type="entry name" value="HATPase_c"/>
    <property type="match status" value="1"/>
</dbReference>
<evidence type="ECO:0000259" key="12">
    <source>
        <dbReference type="PROSITE" id="PS50109"/>
    </source>
</evidence>
<dbReference type="Gene3D" id="1.10.287.130">
    <property type="match status" value="1"/>
</dbReference>
<dbReference type="Pfam" id="PF02518">
    <property type="entry name" value="HATPase_c"/>
    <property type="match status" value="1"/>
</dbReference>
<evidence type="ECO:0000256" key="6">
    <source>
        <dbReference type="ARBA" id="ARBA00022692"/>
    </source>
</evidence>
<dbReference type="GO" id="GO:0005886">
    <property type="term" value="C:plasma membrane"/>
    <property type="evidence" value="ECO:0007669"/>
    <property type="project" value="TreeGrafter"/>
</dbReference>
<feature type="domain" description="HAMP" evidence="13">
    <location>
        <begin position="154"/>
        <end position="208"/>
    </location>
</feature>
<comment type="subcellular location">
    <subcellularLocation>
        <location evidence="2">Membrane</location>
    </subcellularLocation>
</comment>
<dbReference type="EMBL" id="CP046902">
    <property type="protein sequence ID" value="QGZ29139.1"/>
    <property type="molecule type" value="Genomic_DNA"/>
</dbReference>
<dbReference type="PROSITE" id="PS50885">
    <property type="entry name" value="HAMP"/>
    <property type="match status" value="1"/>
</dbReference>